<comment type="subcellular location">
    <subcellularLocation>
        <location evidence="2">Cell membrane</location>
        <topology evidence="2">Multi-pass membrane protein</topology>
    </subcellularLocation>
</comment>
<feature type="transmembrane region" description="Helical" evidence="15">
    <location>
        <begin position="175"/>
        <end position="196"/>
    </location>
</feature>
<dbReference type="EMBL" id="MPJW01000121">
    <property type="protein sequence ID" value="OLU39945.1"/>
    <property type="molecule type" value="Genomic_DNA"/>
</dbReference>
<dbReference type="GO" id="GO:0046677">
    <property type="term" value="P:response to antibiotic"/>
    <property type="evidence" value="ECO:0007669"/>
    <property type="project" value="UniProtKB-KW"/>
</dbReference>
<proteinExistence type="inferred from homology"/>
<dbReference type="RefSeq" id="WP_075819247.1">
    <property type="nucleotide sequence ID" value="NZ_CAPIAK010000058.1"/>
</dbReference>
<sequence length="459" mass="49637">MTTNAAEQRTWLFEKEKISKAVFKLSIPTICSNLVMILYSLADTFFVGMINSPAQSAAVSIISPVLLAFNAINNLFGVGSSSMMSRALGAKDYKTLRRSSAFGFYGSLICGVIFSMLAAIFSGPLLHMLGASEETMEPSSRYLLWAVILGAPFAILNVVMGYMVRAEGNTLQASIGTMSGAFINILLDPLFILVFGMKAEGAALATLIANICACLYFFGYLYLKRKTTLVCIDIKEFGFKKNIVSGICAVGVPASIQNLLNVVSQVLMNNIAAFYGTTAVAALGIAFRSSQVLMYVGMGISQGVMPLIGYTYAARMVDRMKSCIFYTMKLSICIMFTLTIFYELFPAKIMGAFISDPDTVAIGSVLIRGMALANPFLAIDFMNVGVFQACGKGTQSLILAILRKGIFEIPFMFLFNAVLGVYGIGFSALCAEVLMTAISLLMLRSLLKKTMKQTNPAQL</sequence>
<accession>A0A1U7NG98</accession>
<dbReference type="GeneID" id="82202731"/>
<organism evidence="16 17">
    <name type="scientific">Ileibacterium valens</name>
    <dbReference type="NCBI Taxonomy" id="1862668"/>
    <lineage>
        <taxon>Bacteria</taxon>
        <taxon>Bacillati</taxon>
        <taxon>Bacillota</taxon>
        <taxon>Erysipelotrichia</taxon>
        <taxon>Erysipelotrichales</taxon>
        <taxon>Erysipelotrichaceae</taxon>
        <taxon>Ileibacterium</taxon>
    </lineage>
</organism>
<evidence type="ECO:0000256" key="3">
    <source>
        <dbReference type="ARBA" id="ARBA00008417"/>
    </source>
</evidence>
<dbReference type="CDD" id="cd13143">
    <property type="entry name" value="MATE_MepA_like"/>
    <property type="match status" value="1"/>
</dbReference>
<feature type="transmembrane region" description="Helical" evidence="15">
    <location>
        <begin position="324"/>
        <end position="345"/>
    </location>
</feature>
<comment type="function">
    <text evidence="1">Multidrug efflux pump.</text>
</comment>
<dbReference type="InterPro" id="IPR048279">
    <property type="entry name" value="MdtK-like"/>
</dbReference>
<keyword evidence="11" id="KW-0406">Ion transport</keyword>
<keyword evidence="12 15" id="KW-0472">Membrane</keyword>
<dbReference type="NCBIfam" id="TIGR00797">
    <property type="entry name" value="matE"/>
    <property type="match status" value="1"/>
</dbReference>
<evidence type="ECO:0000256" key="13">
    <source>
        <dbReference type="ARBA" id="ARBA00023251"/>
    </source>
</evidence>
<dbReference type="GO" id="GO:0042910">
    <property type="term" value="F:xenobiotic transmembrane transporter activity"/>
    <property type="evidence" value="ECO:0007669"/>
    <property type="project" value="InterPro"/>
</dbReference>
<reference evidence="16 17" key="1">
    <citation type="submission" date="2016-11" db="EMBL/GenBank/DDBJ databases">
        <title>Description of two novel members of the family Erysipelotrichaceae: Ileibacterium lipovorans gen. nov., sp. nov. and Dubosiella newyorkensis, gen. nov., sp. nov.</title>
        <authorList>
            <person name="Cox L.M."/>
            <person name="Sohn J."/>
            <person name="Tyrrell K.L."/>
            <person name="Citron D.M."/>
            <person name="Lawson P.A."/>
            <person name="Patel N.B."/>
            <person name="Iizumi T."/>
            <person name="Perez-Perez G.I."/>
            <person name="Goldstein E.J."/>
            <person name="Blaser M.J."/>
        </authorList>
    </citation>
    <scope>NUCLEOTIDE SEQUENCE [LARGE SCALE GENOMIC DNA]</scope>
    <source>
        <strain evidence="16 17">NYU-BL-A3</strain>
    </source>
</reference>
<keyword evidence="9 15" id="KW-0812">Transmembrane</keyword>
<dbReference type="PIRSF" id="PIRSF006603">
    <property type="entry name" value="DinF"/>
    <property type="match status" value="1"/>
</dbReference>
<name>A0A1U7NG98_9FIRM</name>
<gene>
    <name evidence="16" type="ORF">BO222_05860</name>
</gene>
<evidence type="ECO:0000256" key="11">
    <source>
        <dbReference type="ARBA" id="ARBA00023065"/>
    </source>
</evidence>
<comment type="similarity">
    <text evidence="3">Belongs to the multi antimicrobial extrusion (MATE) (TC 2.A.66.1) family. MepA subfamily.</text>
</comment>
<evidence type="ECO:0000256" key="8">
    <source>
        <dbReference type="ARBA" id="ARBA00022475"/>
    </source>
</evidence>
<feature type="transmembrane region" description="Helical" evidence="15">
    <location>
        <begin position="102"/>
        <end position="122"/>
    </location>
</feature>
<feature type="transmembrane region" description="Helical" evidence="15">
    <location>
        <begin position="21"/>
        <end position="41"/>
    </location>
</feature>
<evidence type="ECO:0000256" key="10">
    <source>
        <dbReference type="ARBA" id="ARBA00022989"/>
    </source>
</evidence>
<dbReference type="Proteomes" id="UP000186341">
    <property type="component" value="Unassembled WGS sequence"/>
</dbReference>
<dbReference type="InterPro" id="IPR002528">
    <property type="entry name" value="MATE_fam"/>
</dbReference>
<comment type="caution">
    <text evidence="16">The sequence shown here is derived from an EMBL/GenBank/DDBJ whole genome shotgun (WGS) entry which is preliminary data.</text>
</comment>
<feature type="transmembrane region" description="Helical" evidence="15">
    <location>
        <begin position="293"/>
        <end position="312"/>
    </location>
</feature>
<feature type="transmembrane region" description="Helical" evidence="15">
    <location>
        <begin position="61"/>
        <end position="81"/>
    </location>
</feature>
<evidence type="ECO:0000256" key="12">
    <source>
        <dbReference type="ARBA" id="ARBA00023136"/>
    </source>
</evidence>
<dbReference type="PANTHER" id="PTHR43298:SF2">
    <property type="entry name" value="FMN_FAD EXPORTER YEEO-RELATED"/>
    <property type="match status" value="1"/>
</dbReference>
<evidence type="ECO:0000256" key="15">
    <source>
        <dbReference type="SAM" id="Phobius"/>
    </source>
</evidence>
<dbReference type="AlphaFoldDB" id="A0A1U7NG98"/>
<evidence type="ECO:0000256" key="9">
    <source>
        <dbReference type="ARBA" id="ARBA00022692"/>
    </source>
</evidence>
<dbReference type="InterPro" id="IPR050222">
    <property type="entry name" value="MATE_MdtK"/>
</dbReference>
<evidence type="ECO:0000256" key="5">
    <source>
        <dbReference type="ARBA" id="ARBA00022106"/>
    </source>
</evidence>
<evidence type="ECO:0000256" key="14">
    <source>
        <dbReference type="ARBA" id="ARBA00031636"/>
    </source>
</evidence>
<evidence type="ECO:0000313" key="16">
    <source>
        <dbReference type="EMBL" id="OLU39945.1"/>
    </source>
</evidence>
<feature type="transmembrane region" description="Helical" evidence="15">
    <location>
        <begin position="202"/>
        <end position="223"/>
    </location>
</feature>
<keyword evidence="13" id="KW-0046">Antibiotic resistance</keyword>
<feature type="transmembrane region" description="Helical" evidence="15">
    <location>
        <begin position="142"/>
        <end position="163"/>
    </location>
</feature>
<keyword evidence="8" id="KW-1003">Cell membrane</keyword>
<dbReference type="GO" id="GO:0015297">
    <property type="term" value="F:antiporter activity"/>
    <property type="evidence" value="ECO:0007669"/>
    <property type="project" value="UniProtKB-KW"/>
</dbReference>
<dbReference type="GO" id="GO:0006811">
    <property type="term" value="P:monoatomic ion transport"/>
    <property type="evidence" value="ECO:0007669"/>
    <property type="project" value="UniProtKB-KW"/>
</dbReference>
<keyword evidence="10 15" id="KW-1133">Transmembrane helix</keyword>
<evidence type="ECO:0000256" key="4">
    <source>
        <dbReference type="ARBA" id="ARBA00020268"/>
    </source>
</evidence>
<evidence type="ECO:0000256" key="2">
    <source>
        <dbReference type="ARBA" id="ARBA00004651"/>
    </source>
</evidence>
<dbReference type="GO" id="GO:0005886">
    <property type="term" value="C:plasma membrane"/>
    <property type="evidence" value="ECO:0007669"/>
    <property type="project" value="UniProtKB-SubCell"/>
</dbReference>
<keyword evidence="7" id="KW-0050">Antiport</keyword>
<evidence type="ECO:0000256" key="7">
    <source>
        <dbReference type="ARBA" id="ARBA00022449"/>
    </source>
</evidence>
<evidence type="ECO:0000256" key="6">
    <source>
        <dbReference type="ARBA" id="ARBA00022448"/>
    </source>
</evidence>
<dbReference type="Pfam" id="PF01554">
    <property type="entry name" value="MatE"/>
    <property type="match status" value="2"/>
</dbReference>
<feature type="transmembrane region" description="Helical" evidence="15">
    <location>
        <begin position="365"/>
        <end position="385"/>
    </location>
</feature>
<keyword evidence="6" id="KW-0813">Transport</keyword>
<dbReference type="PANTHER" id="PTHR43298">
    <property type="entry name" value="MULTIDRUG RESISTANCE PROTEIN NORM-RELATED"/>
    <property type="match status" value="1"/>
</dbReference>
<keyword evidence="17" id="KW-1185">Reference proteome</keyword>
<feature type="transmembrane region" description="Helical" evidence="15">
    <location>
        <begin position="421"/>
        <end position="443"/>
    </location>
</feature>
<protein>
    <recommendedName>
        <fullName evidence="5">Multidrug export protein MepA</fullName>
    </recommendedName>
    <alternativeName>
        <fullName evidence="14">Multidrug-efflux transporter</fullName>
    </alternativeName>
    <alternativeName>
        <fullName evidence="4">Probable multidrug resistance protein NorM</fullName>
    </alternativeName>
</protein>
<dbReference type="OrthoDB" id="9811110at2"/>
<feature type="transmembrane region" description="Helical" evidence="15">
    <location>
        <begin position="266"/>
        <end position="287"/>
    </location>
</feature>
<evidence type="ECO:0000313" key="17">
    <source>
        <dbReference type="Proteomes" id="UP000186341"/>
    </source>
</evidence>
<dbReference type="InterPro" id="IPR045070">
    <property type="entry name" value="MATE_MepA-like"/>
</dbReference>
<evidence type="ECO:0000256" key="1">
    <source>
        <dbReference type="ARBA" id="ARBA00003408"/>
    </source>
</evidence>
<feature type="transmembrane region" description="Helical" evidence="15">
    <location>
        <begin position="397"/>
        <end position="415"/>
    </location>
</feature>